<reference evidence="1" key="2">
    <citation type="submission" date="2016-08" db="EMBL/GenBank/DDBJ databases">
        <authorList>
            <person name="Erdmann S."/>
            <person name="Le Moine Bauer S."/>
            <person name="Garrett R.A."/>
        </authorList>
    </citation>
    <scope>NUCLEOTIDE SEQUENCE</scope>
    <source>
        <strain evidence="1">SIRV3</strain>
    </source>
</reference>
<reference evidence="1" key="1">
    <citation type="journal article" date="2014" name="Mol. Microbiol.">
        <title>Inter-viral conflicts that exploit host CRISPR immune systems of Sulfolobus.</title>
        <authorList>
            <person name="Erdmann S."/>
            <person name="Le Moine Bauer S."/>
            <person name="Garrett R.A."/>
        </authorList>
    </citation>
    <scope>NUCLEOTIDE SEQUENCE [LARGE SCALE GENOMIC DNA]</scope>
    <source>
        <strain evidence="1">SIRV3</strain>
    </source>
</reference>
<name>A0A1B3SN26_9VIRU</name>
<keyword evidence="2" id="KW-1185">Reference proteome</keyword>
<organism evidence="1">
    <name type="scientific">Sulfolobus islandicus rod-shaped virus 3</name>
    <dbReference type="NCBI Taxonomy" id="2848124"/>
    <lineage>
        <taxon>Viruses</taxon>
        <taxon>Adnaviria</taxon>
        <taxon>Zilligvirae</taxon>
        <taxon>Taleaviricota</taxon>
        <taxon>Tokiviricetes</taxon>
        <taxon>Ligamenvirales</taxon>
        <taxon>Rudiviridae</taxon>
        <taxon>Icerudivirus</taxon>
        <taxon>Icerudivirus gunnuhverense</taxon>
        <taxon>Icerudivirus SIRV3</taxon>
    </lineage>
</organism>
<evidence type="ECO:0000313" key="2">
    <source>
        <dbReference type="Proteomes" id="UP000202470"/>
    </source>
</evidence>
<proteinExistence type="predicted"/>
<evidence type="ECO:0000313" key="1">
    <source>
        <dbReference type="EMBL" id="AOG61584.1"/>
    </source>
</evidence>
<accession>A0A1B3SN26</accession>
<dbReference type="EMBL" id="KX712143">
    <property type="protein sequence ID" value="AOG61584.1"/>
    <property type="molecule type" value="Genomic_DNA"/>
</dbReference>
<dbReference type="OrthoDB" id="17130at10239"/>
<dbReference type="KEGG" id="vg:28721317"/>
<dbReference type="Proteomes" id="UP000202470">
    <property type="component" value="Segment"/>
</dbReference>
<protein>
    <submittedName>
        <fullName evidence="1">Uncharacterized protein</fullName>
    </submittedName>
</protein>
<sequence>MKIEDPFQNIFGVVRIAIDKIRELEQRGQIYGLSRFLPNSIIVMKTIDYPLIVDLYIPGFTFYFQFSIIQDQQTKQIFIDDFRVVYPQPYAKQINSTANFELSEEESEDE</sequence>